<keyword evidence="5 6" id="KW-0472">Membrane</keyword>
<proteinExistence type="predicted"/>
<name>A0A4D7AJ60_9FIRM</name>
<dbReference type="AlphaFoldDB" id="A0A4D7AJ60"/>
<comment type="subcellular location">
    <subcellularLocation>
        <location evidence="1">Cell membrane</location>
        <topology evidence="1">Multi-pass membrane protein</topology>
    </subcellularLocation>
</comment>
<accession>A0A4D7AJ60</accession>
<keyword evidence="8" id="KW-1185">Reference proteome</keyword>
<keyword evidence="4 6" id="KW-1133">Transmembrane helix</keyword>
<evidence type="ECO:0000256" key="3">
    <source>
        <dbReference type="ARBA" id="ARBA00022692"/>
    </source>
</evidence>
<dbReference type="KEGG" id="obj:EIO64_10775"/>
<dbReference type="Pfam" id="PF03788">
    <property type="entry name" value="LrgA"/>
    <property type="match status" value="1"/>
</dbReference>
<dbReference type="Proteomes" id="UP000298642">
    <property type="component" value="Chromosome"/>
</dbReference>
<evidence type="ECO:0000313" key="7">
    <source>
        <dbReference type="EMBL" id="QCI59644.1"/>
    </source>
</evidence>
<evidence type="ECO:0000256" key="5">
    <source>
        <dbReference type="ARBA" id="ARBA00023136"/>
    </source>
</evidence>
<feature type="transmembrane region" description="Helical" evidence="6">
    <location>
        <begin position="29"/>
        <end position="47"/>
    </location>
</feature>
<evidence type="ECO:0000256" key="2">
    <source>
        <dbReference type="ARBA" id="ARBA00022475"/>
    </source>
</evidence>
<keyword evidence="2" id="KW-1003">Cell membrane</keyword>
<feature type="transmembrane region" description="Helical" evidence="6">
    <location>
        <begin position="84"/>
        <end position="111"/>
    </location>
</feature>
<evidence type="ECO:0000256" key="4">
    <source>
        <dbReference type="ARBA" id="ARBA00022989"/>
    </source>
</evidence>
<evidence type="ECO:0000256" key="6">
    <source>
        <dbReference type="SAM" id="Phobius"/>
    </source>
</evidence>
<dbReference type="GO" id="GO:0005886">
    <property type="term" value="C:plasma membrane"/>
    <property type="evidence" value="ECO:0007669"/>
    <property type="project" value="UniProtKB-SubCell"/>
</dbReference>
<dbReference type="GeneID" id="89520515"/>
<dbReference type="InterPro" id="IPR005538">
    <property type="entry name" value="LrgA/CidA"/>
</dbReference>
<keyword evidence="3 6" id="KW-0812">Transmembrane</keyword>
<gene>
    <name evidence="7" type="ORF">EIO64_10775</name>
</gene>
<dbReference type="EMBL" id="CP034413">
    <property type="protein sequence ID" value="QCI59644.1"/>
    <property type="molecule type" value="Genomic_DNA"/>
</dbReference>
<organism evidence="7 8">
    <name type="scientific">Dysosmobacter welbionis</name>
    <dbReference type="NCBI Taxonomy" id="2093857"/>
    <lineage>
        <taxon>Bacteria</taxon>
        <taxon>Bacillati</taxon>
        <taxon>Bacillota</taxon>
        <taxon>Clostridia</taxon>
        <taxon>Eubacteriales</taxon>
        <taxon>Oscillospiraceae</taxon>
        <taxon>Dysosmobacter</taxon>
    </lineage>
</organism>
<sequence>MKLLTQIGIIFGICWISTCIERVLPFTLPASIIGMLLLLALLLARVIKTEHIREKSDYLLGNLPFFFIPASVSIINYADVLRENLLALVVVCAVSLIATFAATVGAVRLTCRLLERGKRR</sequence>
<dbReference type="RefSeq" id="WP_119310404.1">
    <property type="nucleotide sequence ID" value="NZ_CAUWCU010000025.1"/>
</dbReference>
<evidence type="ECO:0000256" key="1">
    <source>
        <dbReference type="ARBA" id="ARBA00004651"/>
    </source>
</evidence>
<protein>
    <submittedName>
        <fullName evidence="7">CidA/LrgA family protein</fullName>
    </submittedName>
</protein>
<dbReference type="PANTHER" id="PTHR33931">
    <property type="entry name" value="HOLIN-LIKE PROTEIN CIDA-RELATED"/>
    <property type="match status" value="1"/>
</dbReference>
<feature type="transmembrane region" description="Helical" evidence="6">
    <location>
        <begin position="59"/>
        <end position="78"/>
    </location>
</feature>
<reference evidence="8" key="1">
    <citation type="submission" date="2018-12" db="EMBL/GenBank/DDBJ databases">
        <title>Dusodibacter welbiota gen. nov., sp. nov., isolated from human faeces and emended description of the Oscillibacter genus.</title>
        <authorList>
            <person name="Le Roy T."/>
            <person name="Van der Smissen P."/>
            <person name="Delzenne N."/>
            <person name="Muccioli G."/>
            <person name="Collet J.F."/>
            <person name="Cani P.D."/>
        </authorList>
    </citation>
    <scope>NUCLEOTIDE SEQUENCE [LARGE SCALE GENOMIC DNA]</scope>
    <source>
        <strain evidence="8">J115</strain>
    </source>
</reference>
<evidence type="ECO:0000313" key="8">
    <source>
        <dbReference type="Proteomes" id="UP000298642"/>
    </source>
</evidence>
<dbReference type="PANTHER" id="PTHR33931:SF2">
    <property type="entry name" value="HOLIN-LIKE PROTEIN CIDA"/>
    <property type="match status" value="1"/>
</dbReference>